<evidence type="ECO:0000313" key="13">
    <source>
        <dbReference type="EMBL" id="CAA7041667.1"/>
    </source>
</evidence>
<proteinExistence type="inferred from homology"/>
<dbReference type="PANTHER" id="PTHR14456">
    <property type="entry name" value="INOSITOL POLYPHOSPHATE KINASE 1"/>
    <property type="match status" value="1"/>
</dbReference>
<keyword evidence="6" id="KW-0479">Metal-binding</keyword>
<protein>
    <recommendedName>
        <fullName evidence="4 12">Inositol-pentakisphosphate 2-kinase</fullName>
        <ecNumber evidence="4 12">2.7.1.158</ecNumber>
    </recommendedName>
</protein>
<evidence type="ECO:0000256" key="2">
    <source>
        <dbReference type="ARBA" id="ARBA00001947"/>
    </source>
</evidence>
<dbReference type="GO" id="GO:0005524">
    <property type="term" value="F:ATP binding"/>
    <property type="evidence" value="ECO:0007669"/>
    <property type="project" value="UniProtKB-KW"/>
</dbReference>
<evidence type="ECO:0000313" key="14">
    <source>
        <dbReference type="Proteomes" id="UP000467841"/>
    </source>
</evidence>
<evidence type="ECO:0000256" key="4">
    <source>
        <dbReference type="ARBA" id="ARBA00012023"/>
    </source>
</evidence>
<dbReference type="Gene3D" id="3.30.200.110">
    <property type="entry name" value="Inositol-pentakisphosphate 2-kinase, N-lobe"/>
    <property type="match status" value="1"/>
</dbReference>
<sequence length="452" mass="50507">MILEEKDASDWIYRGEGGANLVLAYAGSSSLFVGKVIRIQKARKNEKANKSVNGFVSVLTTDEQLLWRENKELMSSPNKEALEQRYVMNVIIPLLGPKHVDAGIRVSVSKEFLQSVDKKVTKQRPPWRVNAANVDTSHDSALILNDHSLFSQGISSGGDCFSVEIKPKCGFLPTSMFISEENKLKRSVSRFKMHQILKLEHNEISEVSEYDPLDLFSGSKERVTEAIKALYSIPQNNFRVFLNGSIILGGSGESTGRTSPKIAYAFEDALKGFIQSSDGLRTECFLQLVSDTVYDSGVLDKLLEVQKLDKLDIEGAIHCYYDVINQPCPLCKESGQLEKYSSLHGLPLDESLKIVKEYMTAATAKDCSLMISFQLRKGCDSAPSCDAVCLQSTNQVFDYKAHFIDLSLKPLKRMEAYYKLDKKIVSFYTQKQKFVNGEEQVGDPKSSDSLSH</sequence>
<keyword evidence="5 12" id="KW-0808">Transferase</keyword>
<evidence type="ECO:0000256" key="3">
    <source>
        <dbReference type="ARBA" id="ARBA00007229"/>
    </source>
</evidence>
<dbReference type="PANTHER" id="PTHR14456:SF2">
    <property type="entry name" value="INOSITOL-PENTAKISPHOSPHATE 2-KINASE"/>
    <property type="match status" value="1"/>
</dbReference>
<dbReference type="InterPro" id="IPR043001">
    <property type="entry name" value="IP5_2-K_N_lobe"/>
</dbReference>
<evidence type="ECO:0000256" key="9">
    <source>
        <dbReference type="ARBA" id="ARBA00022833"/>
    </source>
</evidence>
<dbReference type="GO" id="GO:0005634">
    <property type="term" value="C:nucleus"/>
    <property type="evidence" value="ECO:0007669"/>
    <property type="project" value="TreeGrafter"/>
</dbReference>
<name>A0A6D2JNH4_9BRAS</name>
<comment type="similarity">
    <text evidence="3">Belongs to the IPK1 type 2 family.</text>
</comment>
<dbReference type="Pfam" id="PF06090">
    <property type="entry name" value="Ins_P5_2-kin"/>
    <property type="match status" value="1"/>
</dbReference>
<dbReference type="EC" id="2.7.1.158" evidence="4 12"/>
<dbReference type="GO" id="GO:0032958">
    <property type="term" value="P:inositol phosphate biosynthetic process"/>
    <property type="evidence" value="ECO:0007669"/>
    <property type="project" value="TreeGrafter"/>
</dbReference>
<keyword evidence="10 12" id="KW-0067">ATP-binding</keyword>
<comment type="catalytic activity">
    <reaction evidence="1 12">
        <text>1D-myo-inositol 1,3,4,5,6-pentakisphosphate + ATP = 1D-myo-inositol hexakisphosphate + ADP + H(+)</text>
        <dbReference type="Rhea" id="RHEA:20313"/>
        <dbReference type="ChEBI" id="CHEBI:15378"/>
        <dbReference type="ChEBI" id="CHEBI:30616"/>
        <dbReference type="ChEBI" id="CHEBI:57733"/>
        <dbReference type="ChEBI" id="CHEBI:58130"/>
        <dbReference type="ChEBI" id="CHEBI:456216"/>
        <dbReference type="EC" id="2.7.1.158"/>
    </reaction>
</comment>
<evidence type="ECO:0000256" key="6">
    <source>
        <dbReference type="ARBA" id="ARBA00022723"/>
    </source>
</evidence>
<keyword evidence="7 12" id="KW-0547">Nucleotide-binding</keyword>
<keyword evidence="9" id="KW-0862">Zinc</keyword>
<accession>A0A6D2JNH4</accession>
<evidence type="ECO:0000256" key="5">
    <source>
        <dbReference type="ARBA" id="ARBA00022679"/>
    </source>
</evidence>
<evidence type="ECO:0000256" key="10">
    <source>
        <dbReference type="ARBA" id="ARBA00022840"/>
    </source>
</evidence>
<comment type="domain">
    <text evidence="12">The EXKPK motif is conserved in inositol-pentakisphosphate 2-kinases of both family 1 and 2.</text>
</comment>
<dbReference type="InterPro" id="IPR009286">
    <property type="entry name" value="Ins_P5_2-kin"/>
</dbReference>
<keyword evidence="8 12" id="KW-0418">Kinase</keyword>
<organism evidence="13 14">
    <name type="scientific">Microthlaspi erraticum</name>
    <dbReference type="NCBI Taxonomy" id="1685480"/>
    <lineage>
        <taxon>Eukaryota</taxon>
        <taxon>Viridiplantae</taxon>
        <taxon>Streptophyta</taxon>
        <taxon>Embryophyta</taxon>
        <taxon>Tracheophyta</taxon>
        <taxon>Spermatophyta</taxon>
        <taxon>Magnoliopsida</taxon>
        <taxon>eudicotyledons</taxon>
        <taxon>Gunneridae</taxon>
        <taxon>Pentapetalae</taxon>
        <taxon>rosids</taxon>
        <taxon>malvids</taxon>
        <taxon>Brassicales</taxon>
        <taxon>Brassicaceae</taxon>
        <taxon>Coluteocarpeae</taxon>
        <taxon>Microthlaspi</taxon>
    </lineage>
</organism>
<gene>
    <name evidence="13" type="ORF">MERR_LOCUS28902</name>
</gene>
<evidence type="ECO:0000256" key="1">
    <source>
        <dbReference type="ARBA" id="ARBA00001774"/>
    </source>
</evidence>
<keyword evidence="14" id="KW-1185">Reference proteome</keyword>
<comment type="cofactor">
    <cofactor evidence="2">
        <name>Zn(2+)</name>
        <dbReference type="ChEBI" id="CHEBI:29105"/>
    </cofactor>
</comment>
<reference evidence="13" key="1">
    <citation type="submission" date="2020-01" db="EMBL/GenBank/DDBJ databases">
        <authorList>
            <person name="Mishra B."/>
        </authorList>
    </citation>
    <scope>NUCLEOTIDE SEQUENCE [LARGE SCALE GENOMIC DNA]</scope>
</reference>
<dbReference type="GO" id="GO:0046872">
    <property type="term" value="F:metal ion binding"/>
    <property type="evidence" value="ECO:0007669"/>
    <property type="project" value="UniProtKB-KW"/>
</dbReference>
<dbReference type="AlphaFoldDB" id="A0A6D2JNH4"/>
<dbReference type="EMBL" id="CACVBM020001251">
    <property type="protein sequence ID" value="CAA7041667.1"/>
    <property type="molecule type" value="Genomic_DNA"/>
</dbReference>
<evidence type="ECO:0000256" key="8">
    <source>
        <dbReference type="ARBA" id="ARBA00022777"/>
    </source>
</evidence>
<dbReference type="OrthoDB" id="272370at2759"/>
<evidence type="ECO:0000256" key="7">
    <source>
        <dbReference type="ARBA" id="ARBA00022741"/>
    </source>
</evidence>
<dbReference type="GO" id="GO:0035299">
    <property type="term" value="F:inositol-1,3,4,5,6-pentakisphosphate 2-kinase activity"/>
    <property type="evidence" value="ECO:0007669"/>
    <property type="project" value="UniProtKB-EC"/>
</dbReference>
<evidence type="ECO:0000256" key="12">
    <source>
        <dbReference type="RuleBase" id="RU364126"/>
    </source>
</evidence>
<comment type="function">
    <text evidence="11">Phosphorylates Ins(1,3,4,5,6)P5 at position 2 to form Ins(1,2,3,4,5,6)P6 (InsP6 or phytate). Phytate is a regulator of intracellular signaling, a highly abundant animal antinutrient, and a phosphate store in plant seeds. Also phosphorylates Ins(1,3,4,6)P4 and Ins(1,4,5,6)P4 to produce Ins(1,2,3,4,6)P5 and Ins(1,2,4,5,6)P5.</text>
</comment>
<evidence type="ECO:0000256" key="11">
    <source>
        <dbReference type="ARBA" id="ARBA00056211"/>
    </source>
</evidence>
<comment type="caution">
    <text evidence="13">The sequence shown here is derived from an EMBL/GenBank/DDBJ whole genome shotgun (WGS) entry which is preliminary data.</text>
</comment>
<dbReference type="Proteomes" id="UP000467841">
    <property type="component" value="Unassembled WGS sequence"/>
</dbReference>
<dbReference type="FunFam" id="3.30.200.110:FF:000002">
    <property type="entry name" value="Inositol-pentakisphosphate 2-kinase"/>
    <property type="match status" value="1"/>
</dbReference>